<evidence type="ECO:0000313" key="2">
    <source>
        <dbReference type="EMBL" id="TGY39641.1"/>
    </source>
</evidence>
<organism evidence="2 3">
    <name type="scientific">Microbacterium laevaniformans</name>
    <dbReference type="NCBI Taxonomy" id="36807"/>
    <lineage>
        <taxon>Bacteria</taxon>
        <taxon>Bacillati</taxon>
        <taxon>Actinomycetota</taxon>
        <taxon>Actinomycetes</taxon>
        <taxon>Micrococcales</taxon>
        <taxon>Microbacteriaceae</taxon>
        <taxon>Microbacterium</taxon>
    </lineage>
</organism>
<dbReference type="InterPro" id="IPR010982">
    <property type="entry name" value="Lambda_DNA-bd_dom_sf"/>
</dbReference>
<reference evidence="2 3" key="1">
    <citation type="submission" date="2019-04" db="EMBL/GenBank/DDBJ databases">
        <title>Microbes associate with the intestines of laboratory mice.</title>
        <authorList>
            <person name="Navarre W."/>
            <person name="Wong E."/>
            <person name="Huang K."/>
            <person name="Tropini C."/>
            <person name="Ng K."/>
            <person name="Yu B."/>
        </authorList>
    </citation>
    <scope>NUCLEOTIDE SEQUENCE [LARGE SCALE GENOMIC DNA]</scope>
    <source>
        <strain evidence="2 3">NM46_B2-13</strain>
    </source>
</reference>
<dbReference type="AlphaFoldDB" id="A0A4S2DFE8"/>
<comment type="caution">
    <text evidence="2">The sequence shown here is derived from an EMBL/GenBank/DDBJ whole genome shotgun (WGS) entry which is preliminary data.</text>
</comment>
<dbReference type="SUPFAM" id="SSF47413">
    <property type="entry name" value="lambda repressor-like DNA-binding domains"/>
    <property type="match status" value="1"/>
</dbReference>
<dbReference type="GO" id="GO:0003677">
    <property type="term" value="F:DNA binding"/>
    <property type="evidence" value="ECO:0007669"/>
    <property type="project" value="InterPro"/>
</dbReference>
<evidence type="ECO:0000259" key="1">
    <source>
        <dbReference type="PROSITE" id="PS50943"/>
    </source>
</evidence>
<dbReference type="EMBL" id="SRYO01000001">
    <property type="protein sequence ID" value="TGY39641.1"/>
    <property type="molecule type" value="Genomic_DNA"/>
</dbReference>
<dbReference type="Pfam" id="PF01381">
    <property type="entry name" value="HTH_3"/>
    <property type="match status" value="1"/>
</dbReference>
<feature type="domain" description="HTH cro/C1-type" evidence="1">
    <location>
        <begin position="39"/>
        <end position="98"/>
    </location>
</feature>
<sequence length="234" mass="26497">MHCAQEHMTTRGCRQAHTMLLMTNPQASMTQEVAFGRAVAFWRGRRDLSQKQLAEKLTSQGMKADASAVSRIESGARSVRLVEAMLIADVLNLDLDAFTRFALTPAQQLHRLRRAADAAMQELESPLQRWLDGLADVKGFLDEHPHLVSNLPDSDGELRPDAPDEYFDWVQRRVERMSVSKLTAEELDTRLETEWIAVVPDVATRDELVAIAAEYAKAQILVDERRFRRNSEVV</sequence>
<dbReference type="PROSITE" id="PS50943">
    <property type="entry name" value="HTH_CROC1"/>
    <property type="match status" value="1"/>
</dbReference>
<dbReference type="SMART" id="SM00530">
    <property type="entry name" value="HTH_XRE"/>
    <property type="match status" value="1"/>
</dbReference>
<proteinExistence type="predicted"/>
<gene>
    <name evidence="2" type="ORF">E5344_03345</name>
</gene>
<name>A0A4S2DFE8_9MICO</name>
<dbReference type="InterPro" id="IPR001387">
    <property type="entry name" value="Cro/C1-type_HTH"/>
</dbReference>
<dbReference type="Gene3D" id="1.10.260.40">
    <property type="entry name" value="lambda repressor-like DNA-binding domains"/>
    <property type="match status" value="1"/>
</dbReference>
<dbReference type="OrthoDB" id="5125650at2"/>
<accession>A0A4S2DFE8</accession>
<evidence type="ECO:0000313" key="3">
    <source>
        <dbReference type="Proteomes" id="UP000309893"/>
    </source>
</evidence>
<protein>
    <submittedName>
        <fullName evidence="2">XRE family transcriptional regulator</fullName>
    </submittedName>
</protein>
<dbReference type="CDD" id="cd00093">
    <property type="entry name" value="HTH_XRE"/>
    <property type="match status" value="1"/>
</dbReference>
<dbReference type="Proteomes" id="UP000309893">
    <property type="component" value="Unassembled WGS sequence"/>
</dbReference>